<proteinExistence type="inferred from homology"/>
<evidence type="ECO:0000313" key="5">
    <source>
        <dbReference type="Proteomes" id="UP000239549"/>
    </source>
</evidence>
<sequence length="198" mass="21525">MLLLPIYLASSSPRRRELMEQMGLRFSVVSRPVDETVDEKLSPEEVVKSLSARKALAVSREIDRGLVIGSDTVVVWQGKIMGKPVSDADALDMLRCLQGNEHSVYSGLAVIDASDGRMVCTHERTRVFFRPAGDDELKLYVNTGEPMDKAGAYAIQGRGAVFVSGIEGCYSNVVGLPLFLLASVLKDFGVNVLGSDMN</sequence>
<dbReference type="PANTHER" id="PTHR43213">
    <property type="entry name" value="BIFUNCTIONAL DTTP/UTP PYROPHOSPHATASE/METHYLTRANSFERASE PROTEIN-RELATED"/>
    <property type="match status" value="1"/>
</dbReference>
<dbReference type="EMBL" id="BFAV01000153">
    <property type="protein sequence ID" value="GBF34895.1"/>
    <property type="molecule type" value="Genomic_DNA"/>
</dbReference>
<keyword evidence="3" id="KW-0963">Cytoplasm</keyword>
<feature type="site" description="Important for substrate specificity" evidence="3">
    <location>
        <position position="14"/>
    </location>
</feature>
<comment type="caution">
    <text evidence="4">The sequence shown here is derived from an EMBL/GenBank/DDBJ whole genome shotgun (WGS) entry which is preliminary data.</text>
</comment>
<evidence type="ECO:0000256" key="2">
    <source>
        <dbReference type="ARBA" id="ARBA00022801"/>
    </source>
</evidence>
<dbReference type="GO" id="GO:0009117">
    <property type="term" value="P:nucleotide metabolic process"/>
    <property type="evidence" value="ECO:0007669"/>
    <property type="project" value="UniProtKB-KW"/>
</dbReference>
<gene>
    <name evidence="4" type="ORF">DCCM_4015</name>
</gene>
<dbReference type="GO" id="GO:0036221">
    <property type="term" value="F:UTP diphosphatase activity"/>
    <property type="evidence" value="ECO:0007669"/>
    <property type="project" value="RHEA"/>
</dbReference>
<dbReference type="InterPro" id="IPR003697">
    <property type="entry name" value="Maf-like"/>
</dbReference>
<keyword evidence="3" id="KW-0546">Nucleotide metabolism</keyword>
<dbReference type="Proteomes" id="UP000239549">
    <property type="component" value="Unassembled WGS sequence"/>
</dbReference>
<evidence type="ECO:0000256" key="3">
    <source>
        <dbReference type="HAMAP-Rule" id="MF_00528"/>
    </source>
</evidence>
<name>A0A2L2XF88_9FIRM</name>
<evidence type="ECO:0000256" key="1">
    <source>
        <dbReference type="ARBA" id="ARBA00001968"/>
    </source>
</evidence>
<dbReference type="PANTHER" id="PTHR43213:SF5">
    <property type="entry name" value="BIFUNCTIONAL DTTP_UTP PYROPHOSPHATASE_METHYLTRANSFERASE PROTEIN-RELATED"/>
    <property type="match status" value="1"/>
</dbReference>
<evidence type="ECO:0000313" key="4">
    <source>
        <dbReference type="EMBL" id="GBF34895.1"/>
    </source>
</evidence>
<comment type="subcellular location">
    <subcellularLocation>
        <location evidence="3">Cytoplasm</location>
    </subcellularLocation>
</comment>
<comment type="catalytic activity">
    <reaction evidence="3">
        <text>dTTP + H2O = dTMP + diphosphate + H(+)</text>
        <dbReference type="Rhea" id="RHEA:28534"/>
        <dbReference type="ChEBI" id="CHEBI:15377"/>
        <dbReference type="ChEBI" id="CHEBI:15378"/>
        <dbReference type="ChEBI" id="CHEBI:33019"/>
        <dbReference type="ChEBI" id="CHEBI:37568"/>
        <dbReference type="ChEBI" id="CHEBI:63528"/>
        <dbReference type="EC" id="3.6.1.9"/>
    </reaction>
</comment>
<comment type="cofactor">
    <cofactor evidence="1 3">
        <name>a divalent metal cation</name>
        <dbReference type="ChEBI" id="CHEBI:60240"/>
    </cofactor>
</comment>
<feature type="active site" description="Proton acceptor" evidence="3">
    <location>
        <position position="71"/>
    </location>
</feature>
<reference evidence="5" key="1">
    <citation type="submission" date="2018-02" db="EMBL/GenBank/DDBJ databases">
        <title>Genome sequence of Desulfocucumis palustris strain NAW-5.</title>
        <authorList>
            <person name="Watanabe M."/>
            <person name="Kojima H."/>
            <person name="Fukui M."/>
        </authorList>
    </citation>
    <scope>NUCLEOTIDE SEQUENCE [LARGE SCALE GENOMIC DNA]</scope>
    <source>
        <strain evidence="5">NAW-5</strain>
    </source>
</reference>
<organism evidence="4 5">
    <name type="scientific">Desulfocucumis palustris</name>
    <dbReference type="NCBI Taxonomy" id="1898651"/>
    <lineage>
        <taxon>Bacteria</taxon>
        <taxon>Bacillati</taxon>
        <taxon>Bacillota</taxon>
        <taxon>Clostridia</taxon>
        <taxon>Eubacteriales</taxon>
        <taxon>Desulfocucumaceae</taxon>
        <taxon>Desulfocucumis</taxon>
    </lineage>
</organism>
<dbReference type="GO" id="GO:0005737">
    <property type="term" value="C:cytoplasm"/>
    <property type="evidence" value="ECO:0007669"/>
    <property type="project" value="UniProtKB-SubCell"/>
</dbReference>
<keyword evidence="2 3" id="KW-0378">Hydrolase</keyword>
<accession>A0A2L2XF88</accession>
<keyword evidence="5" id="KW-1185">Reference proteome</keyword>
<dbReference type="EC" id="3.6.1.9" evidence="3"/>
<dbReference type="GO" id="GO:0036218">
    <property type="term" value="F:dTTP diphosphatase activity"/>
    <property type="evidence" value="ECO:0007669"/>
    <property type="project" value="RHEA"/>
</dbReference>
<dbReference type="OrthoDB" id="9807767at2"/>
<dbReference type="PIRSF" id="PIRSF006305">
    <property type="entry name" value="Maf"/>
    <property type="match status" value="1"/>
</dbReference>
<dbReference type="AlphaFoldDB" id="A0A2L2XF88"/>
<dbReference type="Gene3D" id="3.90.950.10">
    <property type="match status" value="1"/>
</dbReference>
<comment type="function">
    <text evidence="3">Nucleoside triphosphate pyrophosphatase that hydrolyzes dTTP and UTP. May have a dual role in cell division arrest and in preventing the incorporation of modified nucleotides into cellular nucleic acids.</text>
</comment>
<dbReference type="CDD" id="cd00555">
    <property type="entry name" value="Maf"/>
    <property type="match status" value="1"/>
</dbReference>
<dbReference type="HAMAP" id="MF_00528">
    <property type="entry name" value="Maf"/>
    <property type="match status" value="1"/>
</dbReference>
<feature type="site" description="Important for substrate specificity" evidence="3">
    <location>
        <position position="72"/>
    </location>
</feature>
<comment type="catalytic activity">
    <reaction evidence="3">
        <text>UTP + H2O = UMP + diphosphate + H(+)</text>
        <dbReference type="Rhea" id="RHEA:29395"/>
        <dbReference type="ChEBI" id="CHEBI:15377"/>
        <dbReference type="ChEBI" id="CHEBI:15378"/>
        <dbReference type="ChEBI" id="CHEBI:33019"/>
        <dbReference type="ChEBI" id="CHEBI:46398"/>
        <dbReference type="ChEBI" id="CHEBI:57865"/>
        <dbReference type="EC" id="3.6.1.9"/>
    </reaction>
</comment>
<feature type="site" description="Important for substrate specificity" evidence="3">
    <location>
        <position position="156"/>
    </location>
</feature>
<comment type="caution">
    <text evidence="3">Lacks conserved residue(s) required for the propagation of feature annotation.</text>
</comment>
<dbReference type="SUPFAM" id="SSF52972">
    <property type="entry name" value="ITPase-like"/>
    <property type="match status" value="1"/>
</dbReference>
<dbReference type="Pfam" id="PF02545">
    <property type="entry name" value="Maf"/>
    <property type="match status" value="1"/>
</dbReference>
<comment type="similarity">
    <text evidence="3">Belongs to the Maf family. YhdE subfamily.</text>
</comment>
<dbReference type="NCBIfam" id="TIGR00172">
    <property type="entry name" value="maf"/>
    <property type="match status" value="1"/>
</dbReference>
<protein>
    <recommendedName>
        <fullName evidence="3">dTTP/UTP pyrophosphatase</fullName>
        <shortName evidence="3">dTTPase/UTPase</shortName>
        <ecNumber evidence="3">3.6.1.9</ecNumber>
    </recommendedName>
    <alternativeName>
        <fullName evidence="3">Nucleoside triphosphate pyrophosphatase</fullName>
    </alternativeName>
    <alternativeName>
        <fullName evidence="3">Nucleotide pyrophosphatase</fullName>
        <shortName evidence="3">Nucleotide PPase</shortName>
    </alternativeName>
</protein>
<dbReference type="InterPro" id="IPR029001">
    <property type="entry name" value="ITPase-like_fam"/>
</dbReference>